<sequence>MNVARSLTAATLVLVMTGIAAGCATTQEPRDPRDPWEGFNRVVFEFNEAVDKAVLRPVAVGYTRVTPRPVRTGIGNFFSNLGDVTNLFNNLLQLKFDAAANDFGRLAFNTTFGMLGILDVASHMDLPKNNEDFGQTLGYWGVPSGPYLVLPLLGPSTVRDTPTRYVDMITHPLYYHDNSTERNIAAGVMVVDTRAGFLPTERVLEDLPVDRYTALRDFYLDRREYLIHDGEPPGQDRGADLFDELEALEALEAEEAAEQAR</sequence>
<evidence type="ECO:0000313" key="4">
    <source>
        <dbReference type="EMBL" id="OOG22314.1"/>
    </source>
</evidence>
<dbReference type="PANTHER" id="PTHR30035:SF3">
    <property type="entry name" value="INTERMEMBRANE PHOSPHOLIPID TRANSPORT SYSTEM LIPOPROTEIN MLAA"/>
    <property type="match status" value="1"/>
</dbReference>
<comment type="caution">
    <text evidence="4">The sequence shown here is derived from an EMBL/GenBank/DDBJ whole genome shotgun (WGS) entry which is preliminary data.</text>
</comment>
<reference evidence="4 5" key="1">
    <citation type="submission" date="2017-02" db="EMBL/GenBank/DDBJ databases">
        <title>Genomic diversity within the haloalkaliphilic genus Thioalkalivibrio.</title>
        <authorList>
            <person name="Ahn A.-C."/>
            <person name="Meier-Kolthoff J."/>
            <person name="Overmars L."/>
            <person name="Richter M."/>
            <person name="Woyke T."/>
            <person name="Sorokin D.Y."/>
            <person name="Muyzer G."/>
        </authorList>
    </citation>
    <scope>NUCLEOTIDE SEQUENCE [LARGE SCALE GENOMIC DNA]</scope>
    <source>
        <strain evidence="4 5">ALJD</strain>
    </source>
</reference>
<keyword evidence="2 3" id="KW-0732">Signal</keyword>
<name>A0A1V3NBC4_9GAMM</name>
<dbReference type="PROSITE" id="PS51257">
    <property type="entry name" value="PROKAR_LIPOPROTEIN"/>
    <property type="match status" value="1"/>
</dbReference>
<dbReference type="Pfam" id="PF04333">
    <property type="entry name" value="MlaA"/>
    <property type="match status" value="1"/>
</dbReference>
<dbReference type="PANTHER" id="PTHR30035">
    <property type="entry name" value="LIPOPROTEIN VACJ-RELATED"/>
    <property type="match status" value="1"/>
</dbReference>
<accession>A0A1V3NBC4</accession>
<evidence type="ECO:0000256" key="1">
    <source>
        <dbReference type="ARBA" id="ARBA00010634"/>
    </source>
</evidence>
<protein>
    <submittedName>
        <fullName evidence="4">ABC transporter</fullName>
    </submittedName>
</protein>
<proteinExistence type="inferred from homology"/>
<dbReference type="GO" id="GO:0016020">
    <property type="term" value="C:membrane"/>
    <property type="evidence" value="ECO:0007669"/>
    <property type="project" value="InterPro"/>
</dbReference>
<keyword evidence="5" id="KW-1185">Reference proteome</keyword>
<dbReference type="RefSeq" id="WP_077280030.1">
    <property type="nucleotide sequence ID" value="NZ_MVBK01000105.1"/>
</dbReference>
<dbReference type="PRINTS" id="PR01805">
    <property type="entry name" value="VACJLIPOPROT"/>
</dbReference>
<feature type="signal peptide" evidence="3">
    <location>
        <begin position="1"/>
        <end position="20"/>
    </location>
</feature>
<dbReference type="EMBL" id="MVBK01000105">
    <property type="protein sequence ID" value="OOG22314.1"/>
    <property type="molecule type" value="Genomic_DNA"/>
</dbReference>
<gene>
    <name evidence="4" type="ORF">B1C78_15335</name>
</gene>
<evidence type="ECO:0000256" key="2">
    <source>
        <dbReference type="ARBA" id="ARBA00022729"/>
    </source>
</evidence>
<organism evidence="4 5">
    <name type="scientific">Thioalkalivibrio denitrificans</name>
    <dbReference type="NCBI Taxonomy" id="108003"/>
    <lineage>
        <taxon>Bacteria</taxon>
        <taxon>Pseudomonadati</taxon>
        <taxon>Pseudomonadota</taxon>
        <taxon>Gammaproteobacteria</taxon>
        <taxon>Chromatiales</taxon>
        <taxon>Ectothiorhodospiraceae</taxon>
        <taxon>Thioalkalivibrio</taxon>
    </lineage>
</organism>
<dbReference type="Proteomes" id="UP000189462">
    <property type="component" value="Unassembled WGS sequence"/>
</dbReference>
<evidence type="ECO:0000313" key="5">
    <source>
        <dbReference type="Proteomes" id="UP000189462"/>
    </source>
</evidence>
<dbReference type="GO" id="GO:0120010">
    <property type="term" value="P:intermembrane phospholipid transfer"/>
    <property type="evidence" value="ECO:0007669"/>
    <property type="project" value="TreeGrafter"/>
</dbReference>
<comment type="similarity">
    <text evidence="1">Belongs to the MlaA family.</text>
</comment>
<dbReference type="AlphaFoldDB" id="A0A1V3NBC4"/>
<dbReference type="InterPro" id="IPR007428">
    <property type="entry name" value="MlaA"/>
</dbReference>
<dbReference type="OrthoDB" id="9785326at2"/>
<feature type="chain" id="PRO_5012053279" evidence="3">
    <location>
        <begin position="21"/>
        <end position="261"/>
    </location>
</feature>
<evidence type="ECO:0000256" key="3">
    <source>
        <dbReference type="SAM" id="SignalP"/>
    </source>
</evidence>
<dbReference type="STRING" id="108003.B1C78_15335"/>